<reference evidence="2 3" key="1">
    <citation type="journal article" date="2014" name="Nature">
        <title>An environmental bacterial taxon with a large and distinct metabolic repertoire.</title>
        <authorList>
            <person name="Wilson M.C."/>
            <person name="Mori T."/>
            <person name="Ruckert C."/>
            <person name="Uria A.R."/>
            <person name="Helf M.J."/>
            <person name="Takada K."/>
            <person name="Gernert C."/>
            <person name="Steffens U.A."/>
            <person name="Heycke N."/>
            <person name="Schmitt S."/>
            <person name="Rinke C."/>
            <person name="Helfrich E.J."/>
            <person name="Brachmann A.O."/>
            <person name="Gurgui C."/>
            <person name="Wakimoto T."/>
            <person name="Kracht M."/>
            <person name="Crusemann M."/>
            <person name="Hentschel U."/>
            <person name="Abe I."/>
            <person name="Matsunaga S."/>
            <person name="Kalinowski J."/>
            <person name="Takeyama H."/>
            <person name="Piel J."/>
        </authorList>
    </citation>
    <scope>NUCLEOTIDE SEQUENCE [LARGE SCALE GENOMIC DNA]</scope>
    <source>
        <strain evidence="3">TSY2</strain>
    </source>
</reference>
<dbReference type="Gene3D" id="3.90.1340.10">
    <property type="entry name" value="Phage tail collar domain"/>
    <property type="match status" value="1"/>
</dbReference>
<comment type="caution">
    <text evidence="2">The sequence shown here is derived from an EMBL/GenBank/DDBJ whole genome shotgun (WGS) entry which is preliminary data.</text>
</comment>
<dbReference type="Pfam" id="PF07484">
    <property type="entry name" value="Collar"/>
    <property type="match status" value="1"/>
</dbReference>
<dbReference type="Proteomes" id="UP000019140">
    <property type="component" value="Unassembled WGS sequence"/>
</dbReference>
<keyword evidence="3" id="KW-1185">Reference proteome</keyword>
<evidence type="ECO:0000313" key="2">
    <source>
        <dbReference type="EMBL" id="ETX07759.1"/>
    </source>
</evidence>
<dbReference type="PATRIC" id="fig|1429439.4.peg.1601"/>
<evidence type="ECO:0000259" key="1">
    <source>
        <dbReference type="Pfam" id="PF07484"/>
    </source>
</evidence>
<dbReference type="HOGENOM" id="CLU_2286333_0_0_7"/>
<dbReference type="EMBL" id="AZHX01000380">
    <property type="protein sequence ID" value="ETX07759.1"/>
    <property type="molecule type" value="Genomic_DNA"/>
</dbReference>
<feature type="domain" description="Phage tail collar" evidence="1">
    <location>
        <begin position="7"/>
        <end position="63"/>
    </location>
</feature>
<dbReference type="SUPFAM" id="SSF88874">
    <property type="entry name" value="Receptor-binding domain of short tail fibre protein gp12"/>
    <property type="match status" value="1"/>
</dbReference>
<protein>
    <recommendedName>
        <fullName evidence="1">Phage tail collar domain-containing protein</fullName>
    </recommendedName>
</protein>
<dbReference type="InterPro" id="IPR011083">
    <property type="entry name" value="Phage_tail_collar_dom"/>
</dbReference>
<dbReference type="InterPro" id="IPR037053">
    <property type="entry name" value="Phage_tail_collar_dom_sf"/>
</dbReference>
<accession>W4MBN2</accession>
<evidence type="ECO:0000313" key="3">
    <source>
        <dbReference type="Proteomes" id="UP000019140"/>
    </source>
</evidence>
<name>W4MBN2_9BACT</name>
<sequence length="101" mass="10825">MADPFIGEIRMFAASFAPLNWAFCDGQTINIEQNPALFSLFGTIYGGDGRNDFGVPNLQDRVPVGVGQGTGLTNRPIGQVGGGQYPYCHPDIESYPQPDCG</sequence>
<proteinExistence type="predicted"/>
<dbReference type="AlphaFoldDB" id="W4MBN2"/>
<organism evidence="2 3">
    <name type="scientific">Candidatus Entotheonella gemina</name>
    <dbReference type="NCBI Taxonomy" id="1429439"/>
    <lineage>
        <taxon>Bacteria</taxon>
        <taxon>Pseudomonadati</taxon>
        <taxon>Nitrospinota/Tectimicrobiota group</taxon>
        <taxon>Candidatus Tectimicrobiota</taxon>
        <taxon>Candidatus Entotheonellia</taxon>
        <taxon>Candidatus Entotheonellales</taxon>
        <taxon>Candidatus Entotheonellaceae</taxon>
        <taxon>Candidatus Entotheonella</taxon>
    </lineage>
</organism>
<gene>
    <name evidence="2" type="ORF">ETSY2_09335</name>
</gene>